<gene>
    <name evidence="2" type="primary">ltrA</name>
    <name evidence="2" type="ORF">H1V43_26110</name>
</gene>
<feature type="domain" description="Reverse transcriptase" evidence="1">
    <location>
        <begin position="106"/>
        <end position="345"/>
    </location>
</feature>
<evidence type="ECO:0000313" key="2">
    <source>
        <dbReference type="EMBL" id="MBA4864764.1"/>
    </source>
</evidence>
<dbReference type="InterPro" id="IPR051083">
    <property type="entry name" value="GrpII_Intron_Splice-Mob/Def"/>
</dbReference>
<dbReference type="GO" id="GO:0003964">
    <property type="term" value="F:RNA-directed DNA polymerase activity"/>
    <property type="evidence" value="ECO:0007669"/>
    <property type="project" value="UniProtKB-KW"/>
</dbReference>
<dbReference type="AlphaFoldDB" id="A0A7W2HIF2"/>
<dbReference type="SUPFAM" id="SSF56672">
    <property type="entry name" value="DNA/RNA polymerases"/>
    <property type="match status" value="1"/>
</dbReference>
<evidence type="ECO:0000259" key="1">
    <source>
        <dbReference type="PROSITE" id="PS50878"/>
    </source>
</evidence>
<keyword evidence="3" id="KW-1185">Reference proteome</keyword>
<dbReference type="InterPro" id="IPR013597">
    <property type="entry name" value="Mat_intron_G2"/>
</dbReference>
<dbReference type="Proteomes" id="UP000586976">
    <property type="component" value="Unassembled WGS sequence"/>
</dbReference>
<sequence length="598" mass="67202">MSGDTGTEGQVGRLMANGPKDDALDWPLIDWRQAEEDVRRLRQRIFTASQAGDLKKVRNLQKLMLRSRSNALMSVQRVTELNAGRQTAGIDGRTALLPLEKAELATWVQHRATPWTPKPAKRVYIPKADGRRRPLGIPVIADRALQAVALNALEPEWEARFEPRSYGFRPGRGCHDAIEAIFLTGKGRNPHRQWILDADLAAAFDRIDHNHLLAALGTFPARGLVRDWLKAGVIEAGRFAPTEKGTPQGGVISPALMNVALHGMEQAVGVRLQSSGRNAGRTMPGSPSLIRYADDLVVFTHSREQAEQVKAQLAAWLAPRGLAFNEDKTRIVHLDDGFDFLGYTVRRHHGKMLIKPSKTAVRRLRKRLAVEVKALNGANATAVISKLNPIIRGWAAYYRNAVSSRTFKALDNYMWRLTYRWAVRSHPNKSKHWVVNRHFGAFSPTREDRWVFGDRASGRYLQKFSWTKIVRHQIVPGRASPDDPTLADYWSRRRRRQLPALDRTTLRLLTTQRWRCPICTGLLLHAEHEPQGPEQWGQWLSATRKAVRHHAITAKAGPGPADEPAALQLVHAHCARRLAADNHDDQPLLPARKPQGLA</sequence>
<dbReference type="EMBL" id="JACEQY010000033">
    <property type="protein sequence ID" value="MBA4864764.1"/>
    <property type="molecule type" value="Genomic_DNA"/>
</dbReference>
<dbReference type="InterPro" id="IPR000477">
    <property type="entry name" value="RT_dom"/>
</dbReference>
<accession>A0A7W2HIF2</accession>
<dbReference type="PANTHER" id="PTHR34047">
    <property type="entry name" value="NUCLEAR INTRON MATURASE 1, MITOCHONDRIAL-RELATED"/>
    <property type="match status" value="1"/>
</dbReference>
<dbReference type="NCBIfam" id="TIGR04416">
    <property type="entry name" value="group_II_RT_mat"/>
    <property type="match status" value="1"/>
</dbReference>
<organism evidence="2 3">
    <name type="scientific">Streptomyces himalayensis subsp. aureolus</name>
    <dbReference type="NCBI Taxonomy" id="2758039"/>
    <lineage>
        <taxon>Bacteria</taxon>
        <taxon>Bacillati</taxon>
        <taxon>Actinomycetota</taxon>
        <taxon>Actinomycetes</taxon>
        <taxon>Kitasatosporales</taxon>
        <taxon>Streptomycetaceae</taxon>
        <taxon>Streptomyces</taxon>
        <taxon>Streptomyces himalayensis</taxon>
    </lineage>
</organism>
<proteinExistence type="predicted"/>
<protein>
    <submittedName>
        <fullName evidence="2">Group II intron reverse transcriptase/maturase</fullName>
        <ecNumber evidence="2">2.7.7.49</ecNumber>
    </submittedName>
</protein>
<keyword evidence="2" id="KW-0695">RNA-directed DNA polymerase</keyword>
<name>A0A7W2HIF2_9ACTN</name>
<dbReference type="EC" id="2.7.7.49" evidence="2"/>
<reference evidence="2 3" key="1">
    <citation type="submission" date="2020-07" db="EMBL/GenBank/DDBJ databases">
        <title>Streptomyces isolated from Indian soil.</title>
        <authorList>
            <person name="Mandal S."/>
            <person name="Maiti P.K."/>
        </authorList>
    </citation>
    <scope>NUCLEOTIDE SEQUENCE [LARGE SCALE GENOMIC DNA]</scope>
    <source>
        <strain evidence="2 3">PSKA54</strain>
    </source>
</reference>
<comment type="caution">
    <text evidence="2">The sequence shown here is derived from an EMBL/GenBank/DDBJ whole genome shotgun (WGS) entry which is preliminary data.</text>
</comment>
<dbReference type="Pfam" id="PF00078">
    <property type="entry name" value="RVT_1"/>
    <property type="match status" value="1"/>
</dbReference>
<dbReference type="InterPro" id="IPR043502">
    <property type="entry name" value="DNA/RNA_pol_sf"/>
</dbReference>
<dbReference type="CDD" id="cd01651">
    <property type="entry name" value="RT_G2_intron"/>
    <property type="match status" value="1"/>
</dbReference>
<dbReference type="InterPro" id="IPR030931">
    <property type="entry name" value="Group_II_RT_mat"/>
</dbReference>
<dbReference type="Pfam" id="PF08388">
    <property type="entry name" value="GIIM"/>
    <property type="match status" value="1"/>
</dbReference>
<evidence type="ECO:0000313" key="3">
    <source>
        <dbReference type="Proteomes" id="UP000586976"/>
    </source>
</evidence>
<dbReference type="PROSITE" id="PS50878">
    <property type="entry name" value="RT_POL"/>
    <property type="match status" value="1"/>
</dbReference>
<dbReference type="Pfam" id="PF13655">
    <property type="entry name" value="RVT_N"/>
    <property type="match status" value="1"/>
</dbReference>
<keyword evidence="2" id="KW-0808">Transferase</keyword>
<dbReference type="InterPro" id="IPR025960">
    <property type="entry name" value="RVT_N"/>
</dbReference>
<dbReference type="PANTHER" id="PTHR34047:SF10">
    <property type="entry name" value="GROUP II INTRON-ASSOCIATED OPEN READING FRAME"/>
    <property type="match status" value="1"/>
</dbReference>
<keyword evidence="2" id="KW-0548">Nucleotidyltransferase</keyword>